<keyword evidence="4" id="KW-0472">Membrane</keyword>
<organism evidence="9 10">
    <name type="scientific">Tritrichomonas foetus</name>
    <dbReference type="NCBI Taxonomy" id="1144522"/>
    <lineage>
        <taxon>Eukaryota</taxon>
        <taxon>Metamonada</taxon>
        <taxon>Parabasalia</taxon>
        <taxon>Tritrichomonadida</taxon>
        <taxon>Tritrichomonadidae</taxon>
        <taxon>Tritrichomonas</taxon>
    </lineage>
</organism>
<dbReference type="GO" id="GO:0012505">
    <property type="term" value="C:endomembrane system"/>
    <property type="evidence" value="ECO:0007669"/>
    <property type="project" value="UniProtKB-SubCell"/>
</dbReference>
<dbReference type="Gene3D" id="3.40.50.300">
    <property type="entry name" value="P-loop containing nucleotide triphosphate hydrolases"/>
    <property type="match status" value="1"/>
</dbReference>
<dbReference type="AlphaFoldDB" id="A0A1J4L692"/>
<accession>A0A1J4L692</accession>
<dbReference type="PROSITE" id="PS51421">
    <property type="entry name" value="RAS"/>
    <property type="match status" value="1"/>
</dbReference>
<feature type="region of interest" description="Disordered" evidence="8">
    <location>
        <begin position="190"/>
        <end position="227"/>
    </location>
</feature>
<dbReference type="GO" id="GO:0005525">
    <property type="term" value="F:GTP binding"/>
    <property type="evidence" value="ECO:0007669"/>
    <property type="project" value="UniProtKB-KW"/>
</dbReference>
<feature type="compositionally biased region" description="Basic and acidic residues" evidence="8">
    <location>
        <begin position="218"/>
        <end position="227"/>
    </location>
</feature>
<dbReference type="PROSITE" id="PS51419">
    <property type="entry name" value="RAB"/>
    <property type="match status" value="1"/>
</dbReference>
<dbReference type="GeneID" id="94825481"/>
<dbReference type="PROSITE" id="PS51420">
    <property type="entry name" value="RHO"/>
    <property type="match status" value="1"/>
</dbReference>
<keyword evidence="5" id="KW-0449">Lipoprotein</keyword>
<dbReference type="InterPro" id="IPR027417">
    <property type="entry name" value="P-loop_NTPase"/>
</dbReference>
<dbReference type="PRINTS" id="PR00449">
    <property type="entry name" value="RASTRNSFRMNG"/>
</dbReference>
<evidence type="ECO:0000256" key="4">
    <source>
        <dbReference type="ARBA" id="ARBA00023136"/>
    </source>
</evidence>
<evidence type="ECO:0000256" key="3">
    <source>
        <dbReference type="ARBA" id="ARBA00023134"/>
    </source>
</evidence>
<dbReference type="OrthoDB" id="9989112at2759"/>
<evidence type="ECO:0000313" key="10">
    <source>
        <dbReference type="Proteomes" id="UP000179807"/>
    </source>
</evidence>
<comment type="subcellular location">
    <subcellularLocation>
        <location evidence="7">Endomembrane system</location>
        <topology evidence="7">Lipid-anchor</topology>
    </subcellularLocation>
</comment>
<keyword evidence="10" id="KW-1185">Reference proteome</keyword>
<dbReference type="Pfam" id="PF00071">
    <property type="entry name" value="Ras"/>
    <property type="match status" value="1"/>
</dbReference>
<dbReference type="FunFam" id="3.40.50.300:FF:000067">
    <property type="entry name" value="ras-related protein RABA1f"/>
    <property type="match status" value="1"/>
</dbReference>
<dbReference type="SMART" id="SM00174">
    <property type="entry name" value="RHO"/>
    <property type="match status" value="1"/>
</dbReference>
<proteinExistence type="inferred from homology"/>
<evidence type="ECO:0000256" key="6">
    <source>
        <dbReference type="ARBA" id="ARBA00023289"/>
    </source>
</evidence>
<keyword evidence="3" id="KW-0342">GTP-binding</keyword>
<evidence type="ECO:0000256" key="7">
    <source>
        <dbReference type="ARBA" id="ARBA00037868"/>
    </source>
</evidence>
<dbReference type="VEuPathDB" id="TrichDB:TRFO_02583"/>
<gene>
    <name evidence="9" type="ORF">TRFO_02583</name>
</gene>
<dbReference type="SMART" id="SM00176">
    <property type="entry name" value="RAN"/>
    <property type="match status" value="1"/>
</dbReference>
<evidence type="ECO:0000256" key="2">
    <source>
        <dbReference type="ARBA" id="ARBA00022741"/>
    </source>
</evidence>
<dbReference type="SMART" id="SM00175">
    <property type="entry name" value="RAB"/>
    <property type="match status" value="1"/>
</dbReference>
<dbReference type="PANTHER" id="PTHR47979">
    <property type="entry name" value="DRAB11-RELATED"/>
    <property type="match status" value="1"/>
</dbReference>
<dbReference type="InterPro" id="IPR001806">
    <property type="entry name" value="Small_GTPase"/>
</dbReference>
<dbReference type="InterPro" id="IPR050209">
    <property type="entry name" value="Rab_GTPases_membrane_traffic"/>
</dbReference>
<protein>
    <submittedName>
        <fullName evidence="9">Ras-related protein RABA2a</fullName>
    </submittedName>
</protein>
<comment type="caution">
    <text evidence="9">The sequence shown here is derived from an EMBL/GenBank/DDBJ whole genome shotgun (WGS) entry which is preliminary data.</text>
</comment>
<dbReference type="NCBIfam" id="TIGR00231">
    <property type="entry name" value="small_GTP"/>
    <property type="match status" value="1"/>
</dbReference>
<dbReference type="InterPro" id="IPR005225">
    <property type="entry name" value="Small_GTP-bd"/>
</dbReference>
<evidence type="ECO:0000256" key="1">
    <source>
        <dbReference type="ARBA" id="ARBA00006270"/>
    </source>
</evidence>
<dbReference type="RefSeq" id="XP_068370668.1">
    <property type="nucleotide sequence ID" value="XM_068490777.1"/>
</dbReference>
<evidence type="ECO:0000256" key="8">
    <source>
        <dbReference type="SAM" id="MobiDB-lite"/>
    </source>
</evidence>
<reference evidence="9" key="1">
    <citation type="submission" date="2016-10" db="EMBL/GenBank/DDBJ databases">
        <authorList>
            <person name="Benchimol M."/>
            <person name="Almeida L.G."/>
            <person name="Vasconcelos A.T."/>
            <person name="Perreira-Neves A."/>
            <person name="Rosa I.A."/>
            <person name="Tasca T."/>
            <person name="Bogo M.R."/>
            <person name="de Souza W."/>
        </authorList>
    </citation>
    <scope>NUCLEOTIDE SEQUENCE [LARGE SCALE GENOMIC DNA]</scope>
    <source>
        <strain evidence="9">K</strain>
    </source>
</reference>
<dbReference type="SUPFAM" id="SSF52540">
    <property type="entry name" value="P-loop containing nucleoside triphosphate hydrolases"/>
    <property type="match status" value="1"/>
</dbReference>
<keyword evidence="2" id="KW-0547">Nucleotide-binding</keyword>
<comment type="similarity">
    <text evidence="1">Belongs to the small GTPase superfamily. Rab family.</text>
</comment>
<dbReference type="Proteomes" id="UP000179807">
    <property type="component" value="Unassembled WGS sequence"/>
</dbReference>
<name>A0A1J4L692_9EUKA</name>
<keyword evidence="6" id="KW-0636">Prenylation</keyword>
<dbReference type="SMART" id="SM00173">
    <property type="entry name" value="RAS"/>
    <property type="match status" value="1"/>
</dbReference>
<sequence length="227" mass="25382">MHDRFYKFSMANENQDFVVKIVLAGDSGVGKTNILSRFTRDFFSEDSKSTIGVEFSTKNIVVDNKLVKASIWDTAGQEHYKSITRAYFHGALGAMIIFDITQATSFESAARWLKDIRENAEKDVIIMLVGNKNDLADSRTVLEEEAIQYAKAEQLLYIETSALISTNIAEAFNILVTEIVHKMSQNSKGLKPQIQNSLPLEDDSVPMKTGIKVTSEQKAPEKKSCCD</sequence>
<dbReference type="GO" id="GO:0003924">
    <property type="term" value="F:GTPase activity"/>
    <property type="evidence" value="ECO:0007669"/>
    <property type="project" value="InterPro"/>
</dbReference>
<dbReference type="EMBL" id="MLAK01000002">
    <property type="protein sequence ID" value="OHT17532.1"/>
    <property type="molecule type" value="Genomic_DNA"/>
</dbReference>
<evidence type="ECO:0000313" key="9">
    <source>
        <dbReference type="EMBL" id="OHT17532.1"/>
    </source>
</evidence>
<evidence type="ECO:0000256" key="5">
    <source>
        <dbReference type="ARBA" id="ARBA00023288"/>
    </source>
</evidence>